<reference evidence="8 9" key="1">
    <citation type="journal article" date="2022" name="Nat. Plants">
        <title>Genomes of leafy and leafless Platanthera orchids illuminate the evolution of mycoheterotrophy.</title>
        <authorList>
            <person name="Li M.H."/>
            <person name="Liu K.W."/>
            <person name="Li Z."/>
            <person name="Lu H.C."/>
            <person name="Ye Q.L."/>
            <person name="Zhang D."/>
            <person name="Wang J.Y."/>
            <person name="Li Y.F."/>
            <person name="Zhong Z.M."/>
            <person name="Liu X."/>
            <person name="Yu X."/>
            <person name="Liu D.K."/>
            <person name="Tu X.D."/>
            <person name="Liu B."/>
            <person name="Hao Y."/>
            <person name="Liao X.Y."/>
            <person name="Jiang Y.T."/>
            <person name="Sun W.H."/>
            <person name="Chen J."/>
            <person name="Chen Y.Q."/>
            <person name="Ai Y."/>
            <person name="Zhai J.W."/>
            <person name="Wu S.S."/>
            <person name="Zhou Z."/>
            <person name="Hsiao Y.Y."/>
            <person name="Wu W.L."/>
            <person name="Chen Y.Y."/>
            <person name="Lin Y.F."/>
            <person name="Hsu J.L."/>
            <person name="Li C.Y."/>
            <person name="Wang Z.W."/>
            <person name="Zhao X."/>
            <person name="Zhong W.Y."/>
            <person name="Ma X.K."/>
            <person name="Ma L."/>
            <person name="Huang J."/>
            <person name="Chen G.Z."/>
            <person name="Huang M.Z."/>
            <person name="Huang L."/>
            <person name="Peng D.H."/>
            <person name="Luo Y.B."/>
            <person name="Zou S.Q."/>
            <person name="Chen S.P."/>
            <person name="Lan S."/>
            <person name="Tsai W.C."/>
            <person name="Van de Peer Y."/>
            <person name="Liu Z.J."/>
        </authorList>
    </citation>
    <scope>NUCLEOTIDE SEQUENCE [LARGE SCALE GENOMIC DNA]</scope>
    <source>
        <strain evidence="8">Lor287</strain>
    </source>
</reference>
<comment type="subcellular location">
    <subcellularLocation>
        <location evidence="1">Membrane</location>
        <topology evidence="1">Multi-pass membrane protein</topology>
    </subcellularLocation>
</comment>
<comment type="similarity">
    <text evidence="2">Belongs to the peptidase S54 family.</text>
</comment>
<dbReference type="InterPro" id="IPR035952">
    <property type="entry name" value="Rhomboid-like_sf"/>
</dbReference>
<dbReference type="Gene3D" id="1.20.1540.10">
    <property type="entry name" value="Rhomboid-like"/>
    <property type="match status" value="1"/>
</dbReference>
<gene>
    <name evidence="8" type="ORF">KSP39_PZI010428</name>
</gene>
<dbReference type="PROSITE" id="PS50030">
    <property type="entry name" value="UBA"/>
    <property type="match status" value="1"/>
</dbReference>
<dbReference type="SMART" id="SM00165">
    <property type="entry name" value="UBA"/>
    <property type="match status" value="1"/>
</dbReference>
<protein>
    <recommendedName>
        <fullName evidence="7">UBA domain-containing protein</fullName>
    </recommendedName>
</protein>
<feature type="transmembrane region" description="Helical" evidence="6">
    <location>
        <begin position="12"/>
        <end position="30"/>
    </location>
</feature>
<accession>A0AAP0BIT9</accession>
<evidence type="ECO:0000256" key="5">
    <source>
        <dbReference type="ARBA" id="ARBA00023136"/>
    </source>
</evidence>
<feature type="transmembrane region" description="Helical" evidence="6">
    <location>
        <begin position="88"/>
        <end position="110"/>
    </location>
</feature>
<evidence type="ECO:0000256" key="4">
    <source>
        <dbReference type="ARBA" id="ARBA00022989"/>
    </source>
</evidence>
<dbReference type="GO" id="GO:0016020">
    <property type="term" value="C:membrane"/>
    <property type="evidence" value="ECO:0007669"/>
    <property type="project" value="UniProtKB-SubCell"/>
</dbReference>
<dbReference type="AlphaFoldDB" id="A0AAP0BIT9"/>
<keyword evidence="3 6" id="KW-0812">Transmembrane</keyword>
<dbReference type="InterPro" id="IPR022764">
    <property type="entry name" value="Peptidase_S54_rhomboid_dom"/>
</dbReference>
<name>A0AAP0BIT9_9ASPA</name>
<keyword evidence="9" id="KW-1185">Reference proteome</keyword>
<dbReference type="Pfam" id="PF01694">
    <property type="entry name" value="Rhomboid"/>
    <property type="match status" value="1"/>
</dbReference>
<keyword evidence="5 6" id="KW-0472">Membrane</keyword>
<dbReference type="EMBL" id="JBBWWQ010000008">
    <property type="protein sequence ID" value="KAK8941067.1"/>
    <property type="molecule type" value="Genomic_DNA"/>
</dbReference>
<dbReference type="PANTHER" id="PTHR43066:SF21">
    <property type="entry name" value="UBIQUITIN-ASSOCIATED DOMAIN-CONTAINING PROTEIN 2"/>
    <property type="match status" value="1"/>
</dbReference>
<dbReference type="InterPro" id="IPR015940">
    <property type="entry name" value="UBA"/>
</dbReference>
<evidence type="ECO:0000313" key="9">
    <source>
        <dbReference type="Proteomes" id="UP001418222"/>
    </source>
</evidence>
<feature type="transmembrane region" description="Helical" evidence="6">
    <location>
        <begin position="122"/>
        <end position="143"/>
    </location>
</feature>
<evidence type="ECO:0000259" key="7">
    <source>
        <dbReference type="PROSITE" id="PS50030"/>
    </source>
</evidence>
<dbReference type="Proteomes" id="UP001418222">
    <property type="component" value="Unassembled WGS sequence"/>
</dbReference>
<organism evidence="8 9">
    <name type="scientific">Platanthera zijinensis</name>
    <dbReference type="NCBI Taxonomy" id="2320716"/>
    <lineage>
        <taxon>Eukaryota</taxon>
        <taxon>Viridiplantae</taxon>
        <taxon>Streptophyta</taxon>
        <taxon>Embryophyta</taxon>
        <taxon>Tracheophyta</taxon>
        <taxon>Spermatophyta</taxon>
        <taxon>Magnoliopsida</taxon>
        <taxon>Liliopsida</taxon>
        <taxon>Asparagales</taxon>
        <taxon>Orchidaceae</taxon>
        <taxon>Orchidoideae</taxon>
        <taxon>Orchideae</taxon>
        <taxon>Orchidinae</taxon>
        <taxon>Platanthera</taxon>
    </lineage>
</organism>
<dbReference type="Pfam" id="PF00627">
    <property type="entry name" value="UBA"/>
    <property type="match status" value="1"/>
</dbReference>
<dbReference type="InterPro" id="IPR009060">
    <property type="entry name" value="UBA-like_sf"/>
</dbReference>
<comment type="caution">
    <text evidence="8">The sequence shown here is derived from an EMBL/GenBank/DDBJ whole genome shotgun (WGS) entry which is preliminary data.</text>
</comment>
<feature type="transmembrane region" description="Helical" evidence="6">
    <location>
        <begin position="51"/>
        <end position="76"/>
    </location>
</feature>
<sequence>MNGGPSGFQNAPVTRTFIIATALLTILLGIKGRSVKLGLSYEEIFQKFHMWRLIASLFTFSSTPELIFGLYLLGYFRVFERQIGSNKYSVFILFSILASLLFQLLPLAYLRDPSLGRLAPGPYGLIFASFIPFYFDIPVSFRFRICGIRLTDKSFIYFAGLQLLFSFWKRSLVPGLCGLLAGSLYRLNLFHIRKIKFPDFVASFFLRLSSPSSRILPNVVSNVNSTQNIPSHLVHQTEEHNPSTLASSAEPSEAFVAQLITMGFDRSSARQALIQARNDISLASNILLEAQSH</sequence>
<dbReference type="GO" id="GO:0004252">
    <property type="term" value="F:serine-type endopeptidase activity"/>
    <property type="evidence" value="ECO:0007669"/>
    <property type="project" value="InterPro"/>
</dbReference>
<evidence type="ECO:0000256" key="6">
    <source>
        <dbReference type="SAM" id="Phobius"/>
    </source>
</evidence>
<dbReference type="PANTHER" id="PTHR43066">
    <property type="entry name" value="RHOMBOID-RELATED PROTEIN"/>
    <property type="match status" value="1"/>
</dbReference>
<evidence type="ECO:0000313" key="8">
    <source>
        <dbReference type="EMBL" id="KAK8941067.1"/>
    </source>
</evidence>
<feature type="domain" description="UBA" evidence="7">
    <location>
        <begin position="250"/>
        <end position="290"/>
    </location>
</feature>
<evidence type="ECO:0000256" key="1">
    <source>
        <dbReference type="ARBA" id="ARBA00004141"/>
    </source>
</evidence>
<dbReference type="Gene3D" id="1.10.8.10">
    <property type="entry name" value="DNA helicase RuvA subunit, C-terminal domain"/>
    <property type="match status" value="1"/>
</dbReference>
<evidence type="ECO:0000256" key="3">
    <source>
        <dbReference type="ARBA" id="ARBA00022692"/>
    </source>
</evidence>
<dbReference type="SUPFAM" id="SSF144091">
    <property type="entry name" value="Rhomboid-like"/>
    <property type="match status" value="1"/>
</dbReference>
<proteinExistence type="inferred from homology"/>
<evidence type="ECO:0000256" key="2">
    <source>
        <dbReference type="ARBA" id="ARBA00009045"/>
    </source>
</evidence>
<keyword evidence="4 6" id="KW-1133">Transmembrane helix</keyword>
<dbReference type="SUPFAM" id="SSF46934">
    <property type="entry name" value="UBA-like"/>
    <property type="match status" value="1"/>
</dbReference>